<dbReference type="Gene3D" id="1.25.10.10">
    <property type="entry name" value="Leucine-rich Repeat Variant"/>
    <property type="match status" value="1"/>
</dbReference>
<dbReference type="PANTHER" id="PTHR10943:SF1">
    <property type="entry name" value="26S PROTEASOME NON-ATPASE REGULATORY SUBUNIT 2"/>
    <property type="match status" value="1"/>
</dbReference>
<evidence type="ECO:0000256" key="1">
    <source>
        <dbReference type="ARBA" id="ARBA00022737"/>
    </source>
</evidence>
<dbReference type="GO" id="GO:0034515">
    <property type="term" value="C:proteasome storage granule"/>
    <property type="evidence" value="ECO:0007669"/>
    <property type="project" value="TreeGrafter"/>
</dbReference>
<protein>
    <recommendedName>
        <fullName evidence="4">RPN1 N-terminal domain-containing protein</fullName>
    </recommendedName>
</protein>
<dbReference type="VEuPathDB" id="MicrosporidiaDB:EDEG_03565"/>
<dbReference type="Proteomes" id="UP000003163">
    <property type="component" value="Unassembled WGS sequence"/>
</dbReference>
<comment type="caution">
    <text evidence="2">The sequence shown here is derived from an EMBL/GenBank/DDBJ whole genome shotgun (WGS) entry which is preliminary data.</text>
</comment>
<dbReference type="InParanoid" id="J9DHA6"/>
<dbReference type="GO" id="GO:0005634">
    <property type="term" value="C:nucleus"/>
    <property type="evidence" value="ECO:0007669"/>
    <property type="project" value="TreeGrafter"/>
</dbReference>
<name>J9DHA6_EDHAE</name>
<sequence>MLSWIINNLKSCDVELRKTAFIYLLNTDYQTFFDLEEKLIEIYLMKYQLTDFEMITLRDILDVFRRYKDPKNEIYGRNDVFNSIRDCIYWKFFIKSTVEWIFLNQKGKKLLFSAASKKIDIYSFIFTISRDILSLYQFELDKPNPIKKLGIEILIPLMEKQRDKDLWFVQDTEISGEEPHIYDVILNLCLIQTKFVDFIKYFLRYGRTMPLYDEIGNRISYEIIDKKNLMLDFKNTKDSQNEEKNNLCLNLSSIVGFMGFQEFFGSTIDDFVDWNLIEYKSINDIVSLDSKIYFETITSTYDHPSVTRICEYYMSVVDKLSKQKFKLFNYRNIRFSIILDYAFRNCTYGEFLQLIFIVNKAKVMMFNDDYIKKMLQYRKSLGSKENCLMCCKKGATRIFYDSCEVDANQTNLTDKVDKKRHSDENESEKKKLYSNLCEQIDTNTKVCYSCHNEYSLEEIENLWSYEVVKKILNDRFFPAIKQILHEHLNITDPIDICLYYNEANIPNDAIKASDISLLSLINGLLHFGYVFDDFFTSNRLSFDIESNFLDDNKAFIMIFGCFGMIRNNSFAKLSISDLLEKQETCENTNSNIKKNQKRKNKSYMEYLKIKGIKFQAKNAELLKIEKIDNYFRNLIKEKKFSNKKMGLILALAICQNIYGDSHDFYNQQTILCERIGTNTKNFSEFDEENLQIKYADVSDIYGCENYGGKDSKLLCDYILQNLPLCTLYQEIASMMALHMLYCDTKIKNSDLYEKIIEYTSHKNIATSAWAIFALGSIYNGNFCNKFDNRIHIWFNNWYQNDPTNPFFPIGILGISLLFLGRNDLCQNNMKIYFPKEIDFFCQAMGFAGKGDKEMRKKLSEIYKEINENNNRKYKIHNTEAQNKFDSTQHNKNINKYKKTNECESSETISEDIYKNYMLCFCLLSITLLGLGDHRSKLDSKDQLIKISKIDKTNFIPLCLALLYASTPVDCIIDAVIDSFSNCNDHLNAILALGIIGAGTKNTKITEFLQKYQTTSLDIKEKKLIKISLSLCNLGKGTLSLSPNIVAGSIINKKSLISLLCIACLFMNNISKPLLEDFDFLFLLIASVVQNKYAAVFDTNMKLKFEEILIKEVHDDFHLINRDDKHDRSREYVTKNGETIVCVNMTEYACDCLHREFSVIDINISNVLDAWF</sequence>
<dbReference type="OrthoDB" id="10252509at2759"/>
<reference evidence="3" key="2">
    <citation type="submission" date="2015-07" db="EMBL/GenBank/DDBJ databases">
        <title>Contrasting host-pathogen interactions and genome evolution in two generalist and specialist microsporidian pathogens of mosquitoes.</title>
        <authorList>
            <consortium name="The Broad Institute Genomics Platform"/>
            <consortium name="The Broad Institute Genome Sequencing Center for Infectious Disease"/>
            <person name="Cuomo C.A."/>
            <person name="Sanscrainte N.D."/>
            <person name="Goldberg J.M."/>
            <person name="Heiman D."/>
            <person name="Young S."/>
            <person name="Zeng Q."/>
            <person name="Becnel J.J."/>
            <person name="Birren B.W."/>
        </authorList>
    </citation>
    <scope>NUCLEOTIDE SEQUENCE [LARGE SCALE GENOMIC DNA]</scope>
    <source>
        <strain evidence="3">USNM 41457</strain>
    </source>
</reference>
<proteinExistence type="predicted"/>
<dbReference type="InterPro" id="IPR011989">
    <property type="entry name" value="ARM-like"/>
</dbReference>
<gene>
    <name evidence="2" type="ORF">EDEG_03565</name>
</gene>
<dbReference type="GO" id="GO:0008540">
    <property type="term" value="C:proteasome regulatory particle, base subcomplex"/>
    <property type="evidence" value="ECO:0007669"/>
    <property type="project" value="TreeGrafter"/>
</dbReference>
<evidence type="ECO:0000313" key="2">
    <source>
        <dbReference type="EMBL" id="EJW01985.1"/>
    </source>
</evidence>
<organism evidence="2 3">
    <name type="scientific">Edhazardia aedis (strain USNM 41457)</name>
    <name type="common">Microsporidian parasite</name>
    <dbReference type="NCBI Taxonomy" id="1003232"/>
    <lineage>
        <taxon>Eukaryota</taxon>
        <taxon>Fungi</taxon>
        <taxon>Fungi incertae sedis</taxon>
        <taxon>Microsporidia</taxon>
        <taxon>Edhazardia</taxon>
    </lineage>
</organism>
<dbReference type="AlphaFoldDB" id="J9DHA6"/>
<dbReference type="PANTHER" id="PTHR10943">
    <property type="entry name" value="26S PROTEASOME NON-ATPASE REGULATORY SUBUNIT"/>
    <property type="match status" value="1"/>
</dbReference>
<dbReference type="HOGENOM" id="CLU_256838_0_0_1"/>
<keyword evidence="1" id="KW-0677">Repeat</keyword>
<dbReference type="InterPro" id="IPR002015">
    <property type="entry name" value="Proteasome/cyclosome_rpt"/>
</dbReference>
<accession>J9DHA6</accession>
<keyword evidence="3" id="KW-1185">Reference proteome</keyword>
<evidence type="ECO:0008006" key="4">
    <source>
        <dbReference type="Google" id="ProtNLM"/>
    </source>
</evidence>
<evidence type="ECO:0000313" key="3">
    <source>
        <dbReference type="Proteomes" id="UP000003163"/>
    </source>
</evidence>
<dbReference type="STRING" id="1003232.J9DHA6"/>
<dbReference type="EMBL" id="AFBI03000098">
    <property type="protein sequence ID" value="EJW01985.1"/>
    <property type="molecule type" value="Genomic_DNA"/>
</dbReference>
<reference evidence="2 3" key="1">
    <citation type="submission" date="2011-08" db="EMBL/GenBank/DDBJ databases">
        <authorList>
            <person name="Liu Z.J."/>
            <person name="Shi F.L."/>
            <person name="Lu J.Q."/>
            <person name="Li M."/>
            <person name="Wang Z.L."/>
        </authorList>
    </citation>
    <scope>NUCLEOTIDE SEQUENCE [LARGE SCALE GENOMIC DNA]</scope>
    <source>
        <strain evidence="2 3">USNM 41457</strain>
    </source>
</reference>
<dbReference type="GO" id="GO:0043161">
    <property type="term" value="P:proteasome-mediated ubiquitin-dependent protein catabolic process"/>
    <property type="evidence" value="ECO:0007669"/>
    <property type="project" value="TreeGrafter"/>
</dbReference>
<dbReference type="Pfam" id="PF01851">
    <property type="entry name" value="PC_rep"/>
    <property type="match status" value="1"/>
</dbReference>